<dbReference type="AlphaFoldDB" id="A0B7I9"/>
<proteinExistence type="predicted"/>
<keyword evidence="3" id="KW-1185">Reference proteome</keyword>
<dbReference type="Proteomes" id="UP000000674">
    <property type="component" value="Chromosome"/>
</dbReference>
<dbReference type="Gene3D" id="3.30.70.3000">
    <property type="match status" value="1"/>
</dbReference>
<organism evidence="2 3">
    <name type="scientific">Methanothrix thermoacetophila (strain DSM 6194 / JCM 14653 / NBRC 101360 / PT)</name>
    <name type="common">Methanosaeta thermophila</name>
    <dbReference type="NCBI Taxonomy" id="349307"/>
    <lineage>
        <taxon>Archaea</taxon>
        <taxon>Methanobacteriati</taxon>
        <taxon>Methanobacteriota</taxon>
        <taxon>Stenosarchaea group</taxon>
        <taxon>Methanomicrobia</taxon>
        <taxon>Methanotrichales</taxon>
        <taxon>Methanotrichaceae</taxon>
        <taxon>Methanothrix</taxon>
    </lineage>
</organism>
<dbReference type="GO" id="GO:0006400">
    <property type="term" value="P:tRNA modification"/>
    <property type="evidence" value="ECO:0007669"/>
    <property type="project" value="InterPro"/>
</dbReference>
<dbReference type="Pfam" id="PF04446">
    <property type="entry name" value="Thg1"/>
    <property type="match status" value="1"/>
</dbReference>
<protein>
    <submittedName>
        <fullName evidence="2">tRNA(His)-5'-guanylyltransferase</fullName>
        <ecNumber evidence="2">2.7.7.-</ecNumber>
    </submittedName>
</protein>
<dbReference type="EC" id="2.7.7.-" evidence="2"/>
<dbReference type="InterPro" id="IPR024956">
    <property type="entry name" value="tRNAHis_GuaTrfase_cat"/>
</dbReference>
<keyword evidence="2" id="KW-0808">Transferase</keyword>
<accession>A0B7I9</accession>
<dbReference type="InterPro" id="IPR007537">
    <property type="entry name" value="tRNAHis_GuaTrfase_Thg1"/>
</dbReference>
<evidence type="ECO:0000313" key="3">
    <source>
        <dbReference type="Proteomes" id="UP000000674"/>
    </source>
</evidence>
<dbReference type="InterPro" id="IPR038469">
    <property type="entry name" value="tRNAHis_GuaTrfase_Thg1_sf"/>
</dbReference>
<gene>
    <name evidence="2" type="ordered locus">Mthe_0875</name>
</gene>
<dbReference type="STRING" id="349307.Mthe_0875"/>
<evidence type="ECO:0000259" key="1">
    <source>
        <dbReference type="Pfam" id="PF04446"/>
    </source>
</evidence>
<reference evidence="2 3" key="1">
    <citation type="submission" date="2006-10" db="EMBL/GenBank/DDBJ databases">
        <title>Complete sequence of Methanosaeta thermophila PT.</title>
        <authorList>
            <consortium name="US DOE Joint Genome Institute"/>
            <person name="Copeland A."/>
            <person name="Lucas S."/>
            <person name="Lapidus A."/>
            <person name="Barry K."/>
            <person name="Detter J.C."/>
            <person name="Glavina del Rio T."/>
            <person name="Hammon N."/>
            <person name="Israni S."/>
            <person name="Pitluck S."/>
            <person name="Chain P."/>
            <person name="Malfatti S."/>
            <person name="Shin M."/>
            <person name="Vergez L."/>
            <person name="Schmutz J."/>
            <person name="Larimer F."/>
            <person name="Land M."/>
            <person name="Hauser L."/>
            <person name="Kyrpides N."/>
            <person name="Kim E."/>
            <person name="Smith K.S."/>
            <person name="Ingram-Smith C."/>
            <person name="Richardson P."/>
        </authorList>
    </citation>
    <scope>NUCLEOTIDE SEQUENCE [LARGE SCALE GENOMIC DNA]</scope>
    <source>
        <strain evidence="3">DSM 6194 / JCM 14653 / NBRC 101360 / PT</strain>
    </source>
</reference>
<dbReference type="EMBL" id="CP000477">
    <property type="protein sequence ID" value="ABK14663.1"/>
    <property type="molecule type" value="Genomic_DNA"/>
</dbReference>
<feature type="domain" description="tRNAHis guanylyltransferase catalytic" evidence="1">
    <location>
        <begin position="20"/>
        <end position="118"/>
    </location>
</feature>
<dbReference type="HOGENOM" id="CLU_044271_3_1_2"/>
<dbReference type="PANTHER" id="PTHR12729:SF6">
    <property type="entry name" value="TRNA(HIS) GUANYLYLTRANSFERASE-RELATED"/>
    <property type="match status" value="1"/>
</dbReference>
<sequence length="235" mass="26762">MPLPESSMIRRGRRNEAIYSELRVRSPFFVRVDGRGFGRMLRDFSKPYDLGFARSIVSAARAFMESSGLAPILAYTFSDEINLLFLDEPFRGRLEKLDSITASYISSSLSISLGRVVSMDARVIPICREEILSYLQESQAEAWRNHVFSYGFYALLGEGKSHADAMESLRNMKESDIHEMLFQRGVNLAKTPAWERRGVMVYRSGSGIVEEWELPLFTTDDGRIFMEEILSAAEE</sequence>
<dbReference type="KEGG" id="mtp:Mthe_0875"/>
<evidence type="ECO:0000313" key="2">
    <source>
        <dbReference type="EMBL" id="ABK14663.1"/>
    </source>
</evidence>
<dbReference type="GO" id="GO:0008193">
    <property type="term" value="F:tRNA guanylyltransferase activity"/>
    <property type="evidence" value="ECO:0007669"/>
    <property type="project" value="InterPro"/>
</dbReference>
<keyword evidence="2" id="KW-0548">Nucleotidyltransferase</keyword>
<dbReference type="PANTHER" id="PTHR12729">
    <property type="entry name" value="TRNA(HIS) GUANYLYLTRANSFERASE-RELATED"/>
    <property type="match status" value="1"/>
</dbReference>
<dbReference type="GO" id="GO:0000287">
    <property type="term" value="F:magnesium ion binding"/>
    <property type="evidence" value="ECO:0007669"/>
    <property type="project" value="InterPro"/>
</dbReference>
<name>A0B7I9_METTP</name>